<dbReference type="EnsemblMetazoa" id="Aqu2.1.26610_001">
    <property type="protein sequence ID" value="Aqu2.1.26610_001"/>
    <property type="gene ID" value="Aqu2.1.26610"/>
</dbReference>
<reference evidence="1" key="1">
    <citation type="submission" date="2017-05" db="UniProtKB">
        <authorList>
            <consortium name="EnsemblMetazoa"/>
        </authorList>
    </citation>
    <scope>IDENTIFICATION</scope>
</reference>
<dbReference type="AlphaFoldDB" id="A0A1X7UG42"/>
<name>A0A1X7UG42_AMPQE</name>
<proteinExistence type="predicted"/>
<dbReference type="InParanoid" id="A0A1X7UG42"/>
<accession>A0A1X7UG42</accession>
<organism evidence="1">
    <name type="scientific">Amphimedon queenslandica</name>
    <name type="common">Sponge</name>
    <dbReference type="NCBI Taxonomy" id="400682"/>
    <lineage>
        <taxon>Eukaryota</taxon>
        <taxon>Metazoa</taxon>
        <taxon>Porifera</taxon>
        <taxon>Demospongiae</taxon>
        <taxon>Heteroscleromorpha</taxon>
        <taxon>Haplosclerida</taxon>
        <taxon>Niphatidae</taxon>
        <taxon>Amphimedon</taxon>
    </lineage>
</organism>
<evidence type="ECO:0000313" key="1">
    <source>
        <dbReference type="EnsemblMetazoa" id="Aqu2.1.26610_001"/>
    </source>
</evidence>
<sequence>MAIRGPKPFHIPLKPRPLKVCQGELPTSELSLETTVSKG</sequence>
<protein>
    <submittedName>
        <fullName evidence="1">Uncharacterized protein</fullName>
    </submittedName>
</protein>